<comment type="caution">
    <text evidence="1">The sequence shown here is derived from an EMBL/GenBank/DDBJ whole genome shotgun (WGS) entry which is preliminary data.</text>
</comment>
<dbReference type="EMBL" id="JAKILB010000001">
    <property type="protein sequence ID" value="MCL1137309.1"/>
    <property type="molecule type" value="Genomic_DNA"/>
</dbReference>
<gene>
    <name evidence="1" type="ORF">L2740_01875</name>
</gene>
<proteinExistence type="predicted"/>
<organism evidence="1 2">
    <name type="scientific">Shewanella pneumatophori</name>
    <dbReference type="NCBI Taxonomy" id="314092"/>
    <lineage>
        <taxon>Bacteria</taxon>
        <taxon>Pseudomonadati</taxon>
        <taxon>Pseudomonadota</taxon>
        <taxon>Gammaproteobacteria</taxon>
        <taxon>Alteromonadales</taxon>
        <taxon>Shewanellaceae</taxon>
        <taxon>Shewanella</taxon>
    </lineage>
</organism>
<keyword evidence="2" id="KW-1185">Reference proteome</keyword>
<name>A0A9X1Z880_9GAMM</name>
<dbReference type="RefSeq" id="WP_248948283.1">
    <property type="nucleotide sequence ID" value="NZ_JAKILB010000001.1"/>
</dbReference>
<dbReference type="Proteomes" id="UP001139293">
    <property type="component" value="Unassembled WGS sequence"/>
</dbReference>
<protein>
    <submittedName>
        <fullName evidence="1">Uncharacterized protein</fullName>
    </submittedName>
</protein>
<evidence type="ECO:0000313" key="1">
    <source>
        <dbReference type="EMBL" id="MCL1137309.1"/>
    </source>
</evidence>
<reference evidence="1" key="1">
    <citation type="submission" date="2022-01" db="EMBL/GenBank/DDBJ databases">
        <title>Whole genome-based taxonomy of the Shewanellaceae.</title>
        <authorList>
            <person name="Martin-Rodriguez A.J."/>
        </authorList>
    </citation>
    <scope>NUCLEOTIDE SEQUENCE</scope>
    <source>
        <strain evidence="1">KCTC 23973</strain>
    </source>
</reference>
<sequence length="196" mass="22115">MGINEFFEKVLGQKLPNQYSWGCFVPARNAMCLTIWQEEISHGRVEVHSETPYRTKAGHINHNWTARKNDLELVQSGVATFGVMISCGKMIDEDKWNIMQLNSHQIFKLTDLQFDNGSQKWTMAVDLCKPVMVEKVCFNAEPALATIAKSKLAFITVSKAIKLGWQLVGLNETVATLMLNSKQKMTVSLIDGSYTR</sequence>
<evidence type="ECO:0000313" key="2">
    <source>
        <dbReference type="Proteomes" id="UP001139293"/>
    </source>
</evidence>
<accession>A0A9X1Z880</accession>
<dbReference type="AlphaFoldDB" id="A0A9X1Z880"/>